<evidence type="ECO:0000256" key="3">
    <source>
        <dbReference type="ARBA" id="ARBA00022448"/>
    </source>
</evidence>
<dbReference type="GO" id="GO:0008289">
    <property type="term" value="F:lipid binding"/>
    <property type="evidence" value="ECO:0007669"/>
    <property type="project" value="UniProtKB-KW"/>
</dbReference>
<reference evidence="13 14" key="1">
    <citation type="submission" date="2020-05" db="EMBL/GenBank/DDBJ databases">
        <title>Novel Mycoplasma species detected in Mirounga angustirostris (northern elephant seal) from the USA.</title>
        <authorList>
            <person name="Volokhov D.V."/>
        </authorList>
    </citation>
    <scope>NUCLEOTIDE SEQUENCE [LARGE SCALE GENOMIC DNA]</scope>
    <source>
        <strain evidence="13 14">Mirounga ES2806-GEN</strain>
    </source>
</reference>
<comment type="function">
    <text evidence="12">Key component of the F(0) channel; it plays a direct role in translocation across the membrane. A homomeric c-ring of between 10-14 subunits forms the central stalk rotor element with the F(1) delta and epsilon subunits.</text>
</comment>
<dbReference type="InterPro" id="IPR002379">
    <property type="entry name" value="ATPase_proteolipid_c-like_dom"/>
</dbReference>
<dbReference type="InterPro" id="IPR000454">
    <property type="entry name" value="ATP_synth_F0_csu"/>
</dbReference>
<dbReference type="Proteomes" id="UP000500686">
    <property type="component" value="Chromosome"/>
</dbReference>
<dbReference type="GO" id="GO:0046933">
    <property type="term" value="F:proton-transporting ATP synthase activity, rotational mechanism"/>
    <property type="evidence" value="ECO:0007669"/>
    <property type="project" value="UniProtKB-UniRule"/>
</dbReference>
<organism evidence="13 14">
    <name type="scientific">Mycoplasma miroungigenitalium</name>
    <dbReference type="NCBI Taxonomy" id="754515"/>
    <lineage>
        <taxon>Bacteria</taxon>
        <taxon>Bacillati</taxon>
        <taxon>Mycoplasmatota</taxon>
        <taxon>Mollicutes</taxon>
        <taxon>Mycoplasmataceae</taxon>
        <taxon>Mycoplasma</taxon>
    </lineage>
</organism>
<gene>
    <name evidence="12 13" type="primary">atpE</name>
    <name evidence="13" type="ORF">HLA87_00315</name>
</gene>
<accession>A0A6M4JB88</accession>
<dbReference type="GO" id="GO:0005886">
    <property type="term" value="C:plasma membrane"/>
    <property type="evidence" value="ECO:0007669"/>
    <property type="project" value="UniProtKB-SubCell"/>
</dbReference>
<evidence type="ECO:0000313" key="14">
    <source>
        <dbReference type="Proteomes" id="UP000500686"/>
    </source>
</evidence>
<dbReference type="GO" id="GO:0045259">
    <property type="term" value="C:proton-transporting ATP synthase complex"/>
    <property type="evidence" value="ECO:0007669"/>
    <property type="project" value="UniProtKB-KW"/>
</dbReference>
<dbReference type="PANTHER" id="PTHR10031">
    <property type="entry name" value="ATP SYNTHASE LIPID-BINDING PROTEIN, MITOCHONDRIAL"/>
    <property type="match status" value="1"/>
</dbReference>
<comment type="similarity">
    <text evidence="2 12">Belongs to the ATPase C chain family.</text>
</comment>
<evidence type="ECO:0000256" key="10">
    <source>
        <dbReference type="ARBA" id="ARBA00023136"/>
    </source>
</evidence>
<evidence type="ECO:0000256" key="5">
    <source>
        <dbReference type="ARBA" id="ARBA00022692"/>
    </source>
</evidence>
<dbReference type="KEGG" id="mmir:HLA87_00315"/>
<dbReference type="Gene3D" id="1.20.120.610">
    <property type="entry name" value="lithium bound rotor ring of v- atpase"/>
    <property type="match status" value="1"/>
</dbReference>
<feature type="transmembrane region" description="Helical" evidence="12">
    <location>
        <begin position="49"/>
        <end position="75"/>
    </location>
</feature>
<comment type="subcellular location">
    <subcellularLocation>
        <location evidence="12">Cell membrane</location>
        <topology evidence="12">Multi-pass membrane protein</topology>
    </subcellularLocation>
    <subcellularLocation>
        <location evidence="1">Membrane</location>
        <topology evidence="1">Multi-pass membrane protein</topology>
    </subcellularLocation>
</comment>
<evidence type="ECO:0000256" key="9">
    <source>
        <dbReference type="ARBA" id="ARBA00023121"/>
    </source>
</evidence>
<dbReference type="PANTHER" id="PTHR10031:SF0">
    <property type="entry name" value="ATPASE PROTEIN 9"/>
    <property type="match status" value="1"/>
</dbReference>
<dbReference type="InterPro" id="IPR020537">
    <property type="entry name" value="ATP_synth_F0_csu_DDCD_BS"/>
</dbReference>
<evidence type="ECO:0000313" key="13">
    <source>
        <dbReference type="EMBL" id="QJR43256.1"/>
    </source>
</evidence>
<keyword evidence="9 12" id="KW-0446">Lipid-binding</keyword>
<name>A0A6M4JB88_9MOLU</name>
<proteinExistence type="inferred from homology"/>
<evidence type="ECO:0000256" key="2">
    <source>
        <dbReference type="ARBA" id="ARBA00006704"/>
    </source>
</evidence>
<dbReference type="RefSeq" id="WP_171110806.1">
    <property type="nucleotide sequence ID" value="NZ_CP053096.1"/>
</dbReference>
<feature type="transmembrane region" description="Helical" evidence="12">
    <location>
        <begin position="6"/>
        <end position="28"/>
    </location>
</feature>
<keyword evidence="12" id="KW-1003">Cell membrane</keyword>
<evidence type="ECO:0000256" key="1">
    <source>
        <dbReference type="ARBA" id="ARBA00004141"/>
    </source>
</evidence>
<keyword evidence="3 12" id="KW-0813">Transport</keyword>
<dbReference type="CDD" id="cd18184">
    <property type="entry name" value="ATP-synt_Fo_c_NaATPase"/>
    <property type="match status" value="1"/>
</dbReference>
<evidence type="ECO:0000256" key="11">
    <source>
        <dbReference type="ARBA" id="ARBA00023310"/>
    </source>
</evidence>
<dbReference type="InterPro" id="IPR005953">
    <property type="entry name" value="ATP_synth_csu_bac/chlpt"/>
</dbReference>
<dbReference type="AlphaFoldDB" id="A0A6M4JB88"/>
<keyword evidence="8 12" id="KW-0406">Ion transport</keyword>
<evidence type="ECO:0000256" key="4">
    <source>
        <dbReference type="ARBA" id="ARBA00022547"/>
    </source>
</evidence>
<keyword evidence="11 12" id="KW-0066">ATP synthesis</keyword>
<dbReference type="NCBIfam" id="TIGR01260">
    <property type="entry name" value="ATP_synt_c"/>
    <property type="match status" value="1"/>
</dbReference>
<evidence type="ECO:0000256" key="6">
    <source>
        <dbReference type="ARBA" id="ARBA00022781"/>
    </source>
</evidence>
<comment type="function">
    <text evidence="12">F(1)F(0) ATP synthase produces ATP from ADP in the presence of a proton or sodium gradient. F-type ATPases consist of two structural domains, F(1) containing the extramembraneous catalytic core and F(0) containing the membrane proton channel, linked together by a central stalk and a peripheral stalk. During catalysis, ATP synthesis in the catalytic domain of F(1) is coupled via a rotary mechanism of the central stalk subunits to proton translocation.</text>
</comment>
<evidence type="ECO:0000256" key="8">
    <source>
        <dbReference type="ARBA" id="ARBA00023065"/>
    </source>
</evidence>
<sequence length="77" mass="7833">MDKQGLIAIGAGICMLGCFGTGLGQGLASGRAAEAVGRNPEAASKIRTIMIVGMALAETAAIYCFLIAILLLFVFGN</sequence>
<keyword evidence="7 12" id="KW-1133">Transmembrane helix</keyword>
<keyword evidence="6 12" id="KW-0375">Hydrogen ion transport</keyword>
<keyword evidence="5 12" id="KW-0812">Transmembrane</keyword>
<dbReference type="EMBL" id="CP053096">
    <property type="protein sequence ID" value="QJR43256.1"/>
    <property type="molecule type" value="Genomic_DNA"/>
</dbReference>
<protein>
    <recommendedName>
        <fullName evidence="12">ATP synthase subunit c</fullName>
    </recommendedName>
    <alternativeName>
        <fullName evidence="12">ATP synthase F(0) sector subunit c</fullName>
    </alternativeName>
    <alternativeName>
        <fullName evidence="12">F-type ATPase subunit c</fullName>
        <shortName evidence="12">F-ATPase subunit c</shortName>
    </alternativeName>
    <alternativeName>
        <fullName evidence="12">Lipid-binding protein</fullName>
    </alternativeName>
</protein>
<keyword evidence="10 12" id="KW-0472">Membrane</keyword>
<dbReference type="InterPro" id="IPR035921">
    <property type="entry name" value="F/V-ATP_Csub_sf"/>
</dbReference>
<keyword evidence="4 12" id="KW-0138">CF(0)</keyword>
<dbReference type="SUPFAM" id="SSF81333">
    <property type="entry name" value="F1F0 ATP synthase subunit C"/>
    <property type="match status" value="1"/>
</dbReference>
<dbReference type="GO" id="GO:0033177">
    <property type="term" value="C:proton-transporting two-sector ATPase complex, proton-transporting domain"/>
    <property type="evidence" value="ECO:0007669"/>
    <property type="project" value="InterPro"/>
</dbReference>
<feature type="site" description="Reversibly protonated during proton transport" evidence="12">
    <location>
        <position position="58"/>
    </location>
</feature>
<evidence type="ECO:0000256" key="12">
    <source>
        <dbReference type="HAMAP-Rule" id="MF_01396"/>
    </source>
</evidence>
<evidence type="ECO:0000256" key="7">
    <source>
        <dbReference type="ARBA" id="ARBA00022989"/>
    </source>
</evidence>
<keyword evidence="14" id="KW-1185">Reference proteome</keyword>
<dbReference type="HAMAP" id="MF_01396">
    <property type="entry name" value="ATP_synth_c_bact"/>
    <property type="match status" value="1"/>
</dbReference>
<dbReference type="PRINTS" id="PR00124">
    <property type="entry name" value="ATPASEC"/>
</dbReference>
<dbReference type="PROSITE" id="PS00605">
    <property type="entry name" value="ATPASE_C"/>
    <property type="match status" value="1"/>
</dbReference>
<dbReference type="Pfam" id="PF00137">
    <property type="entry name" value="ATP-synt_C"/>
    <property type="match status" value="1"/>
</dbReference>